<dbReference type="OMA" id="EIANITW"/>
<proteinExistence type="predicted"/>
<dbReference type="EMBL" id="GG738890">
    <property type="protein sequence ID" value="EFC40761.1"/>
    <property type="molecule type" value="Genomic_DNA"/>
</dbReference>
<dbReference type="InParanoid" id="D2VQS9"/>
<reference evidence="1 2" key="1">
    <citation type="journal article" date="2010" name="Cell">
        <title>The genome of Naegleria gruberi illuminates early eukaryotic versatility.</title>
        <authorList>
            <person name="Fritz-Laylin L.K."/>
            <person name="Prochnik S.E."/>
            <person name="Ginger M.L."/>
            <person name="Dacks J.B."/>
            <person name="Carpenter M.L."/>
            <person name="Field M.C."/>
            <person name="Kuo A."/>
            <person name="Paredez A."/>
            <person name="Chapman J."/>
            <person name="Pham J."/>
            <person name="Shu S."/>
            <person name="Neupane R."/>
            <person name="Cipriano M."/>
            <person name="Mancuso J."/>
            <person name="Tu H."/>
            <person name="Salamov A."/>
            <person name="Lindquist E."/>
            <person name="Shapiro H."/>
            <person name="Lucas S."/>
            <person name="Grigoriev I.V."/>
            <person name="Cande W.Z."/>
            <person name="Fulton C."/>
            <person name="Rokhsar D.S."/>
            <person name="Dawson S.C."/>
        </authorList>
    </citation>
    <scope>NUCLEOTIDE SEQUENCE [LARGE SCALE GENOMIC DNA]</scope>
    <source>
        <strain evidence="1 2">NEG-M</strain>
    </source>
</reference>
<evidence type="ECO:0000313" key="2">
    <source>
        <dbReference type="Proteomes" id="UP000006671"/>
    </source>
</evidence>
<name>D2VQS9_NAEGR</name>
<gene>
    <name evidence="1" type="ORF">NAEGRDRAFT_71334</name>
</gene>
<accession>D2VQS9</accession>
<sequence length="698" mass="80802">MSKQANNNSTLDPNQLSPVNESLTTLLEKANVSNRKKLAPITQLSSIEWMMILSYGVFKDDLRECLNLFLSNSYIYKVTHEFDWFWKHLIYLLLEEFQFQSKNKKDLSNFGSFIKEIQGCSLLYKRGTHYKHTKHLKKDDNPKLVFLQAWKRVVSSGGSNLSPYFGSGRLNSYLLKIDEKYFNLYTNKRTRSTTETVHLFRDFEGAVKSLEFAKEQVADNAIRYQAYNIALCNTFKNCSYFTQTACNSLIIELDMMFSYFSKTDISFRSRMTPLKALIEKRETFIPIINVACYFYKLAVAKHLKEDNFQSNVMKDISEILSLIQSNRMHKISNEGSFVATVFNFLLAETICEKKYPHTNIIDGFTDVIEFKLDSSNIRGLFGSLFELGESIKSAGKKMSVKVELGEYGLISLISNVDEKKQLFESIVNGDIIYQLTRLDVSKFFSQHYNRLEESKKLLELCIKQNTGNELINSIFDNRLDYGNQSKFINYLFDGNEFEIIKSVRYSLIHALCKQFYLFLKDLDILHEKNPSETIGQFDVLLDNFKNLFTLLLKRGFVQDCRDSTLLNEILSNRLQGFFVDNPDHVNIIVGRIQFLGVKFSALSLLDIERLVEMKHFTPLHTLYYSSLVLTSEIANITWSSAFSHVYSELSDNDSIKLPKIIEFSLLENTKEFTLSNFVQELLDLVVLMYINPSNMISQ</sequence>
<organism evidence="2">
    <name type="scientific">Naegleria gruberi</name>
    <name type="common">Amoeba</name>
    <dbReference type="NCBI Taxonomy" id="5762"/>
    <lineage>
        <taxon>Eukaryota</taxon>
        <taxon>Discoba</taxon>
        <taxon>Heterolobosea</taxon>
        <taxon>Tetramitia</taxon>
        <taxon>Eutetramitia</taxon>
        <taxon>Vahlkampfiidae</taxon>
        <taxon>Naegleria</taxon>
    </lineage>
</organism>
<evidence type="ECO:0000313" key="1">
    <source>
        <dbReference type="EMBL" id="EFC40761.1"/>
    </source>
</evidence>
<dbReference type="AlphaFoldDB" id="D2VQS9"/>
<dbReference type="Proteomes" id="UP000006671">
    <property type="component" value="Unassembled WGS sequence"/>
</dbReference>
<dbReference type="GeneID" id="8864508"/>
<dbReference type="VEuPathDB" id="AmoebaDB:NAEGRDRAFT_71334"/>
<dbReference type="RefSeq" id="XP_002673505.1">
    <property type="nucleotide sequence ID" value="XM_002673459.1"/>
</dbReference>
<protein>
    <submittedName>
        <fullName evidence="1">Predicted protein</fullName>
    </submittedName>
</protein>
<keyword evidence="2" id="KW-1185">Reference proteome</keyword>
<dbReference type="KEGG" id="ngr:NAEGRDRAFT_71334"/>
<dbReference type="OrthoDB" id="10381249at2759"/>